<dbReference type="NCBIfam" id="NF004397">
    <property type="entry name" value="PRK05755.1"/>
    <property type="match status" value="1"/>
</dbReference>
<dbReference type="InterPro" id="IPR002562">
    <property type="entry name" value="3'-5'_exonuclease_dom"/>
</dbReference>
<keyword evidence="8" id="KW-0540">Nuclease</keyword>
<feature type="domain" description="5'-3' exonuclease" evidence="19">
    <location>
        <begin position="4"/>
        <end position="266"/>
    </location>
</feature>
<evidence type="ECO:0000256" key="17">
    <source>
        <dbReference type="RuleBase" id="RU004460"/>
    </source>
</evidence>
<evidence type="ECO:0000313" key="22">
    <source>
        <dbReference type="Proteomes" id="UP000186736"/>
    </source>
</evidence>
<evidence type="ECO:0000259" key="18">
    <source>
        <dbReference type="SMART" id="SM00474"/>
    </source>
</evidence>
<evidence type="ECO:0000256" key="13">
    <source>
        <dbReference type="ARBA" id="ARBA00023125"/>
    </source>
</evidence>
<dbReference type="EMBL" id="MKZO01000008">
    <property type="protein sequence ID" value="OLS64098.1"/>
    <property type="molecule type" value="Genomic_DNA"/>
</dbReference>
<feature type="domain" description="3'-5' exonuclease" evidence="18">
    <location>
        <begin position="330"/>
        <end position="525"/>
    </location>
</feature>
<dbReference type="Proteomes" id="UP000186736">
    <property type="component" value="Unassembled WGS sequence"/>
</dbReference>
<dbReference type="RefSeq" id="WP_075801995.1">
    <property type="nucleotide sequence ID" value="NZ_MKZO01000008.1"/>
</dbReference>
<evidence type="ECO:0000256" key="11">
    <source>
        <dbReference type="ARBA" id="ARBA00022839"/>
    </source>
</evidence>
<dbReference type="InterPro" id="IPR008918">
    <property type="entry name" value="HhH2"/>
</dbReference>
<evidence type="ECO:0000256" key="9">
    <source>
        <dbReference type="ARBA" id="ARBA00022763"/>
    </source>
</evidence>
<evidence type="ECO:0000256" key="5">
    <source>
        <dbReference type="ARBA" id="ARBA00022679"/>
    </source>
</evidence>
<dbReference type="InterPro" id="IPR018320">
    <property type="entry name" value="DNA_polymerase_1"/>
</dbReference>
<dbReference type="PRINTS" id="PR00868">
    <property type="entry name" value="DNAPOLI"/>
</dbReference>
<name>A0A1Q9R9Q4_PSEPU</name>
<dbReference type="Pfam" id="PF01612">
    <property type="entry name" value="DNA_pol_A_exo1"/>
    <property type="match status" value="1"/>
</dbReference>
<keyword evidence="11 17" id="KW-0269">Exonuclease</keyword>
<keyword evidence="7 17" id="KW-0235">DNA replication</keyword>
<dbReference type="Gene3D" id="3.40.50.1010">
    <property type="entry name" value="5'-nuclease"/>
    <property type="match status" value="1"/>
</dbReference>
<keyword evidence="9 17" id="KW-0227">DNA damage</keyword>
<dbReference type="InterPro" id="IPR020045">
    <property type="entry name" value="DNA_polI_H3TH"/>
</dbReference>
<dbReference type="FunFam" id="1.20.1060.10:FF:000001">
    <property type="entry name" value="DNA polymerase I"/>
    <property type="match status" value="1"/>
</dbReference>
<reference evidence="21 22" key="1">
    <citation type="submission" date="2016-10" db="EMBL/GenBank/DDBJ databases">
        <title>Genome Sequence of Pseudomonas putida GM4FR.</title>
        <authorList>
            <person name="Poehlein A."/>
            <person name="Wemheuer F."/>
            <person name="Hollensteiner J."/>
            <person name="Wemheuer B."/>
        </authorList>
    </citation>
    <scope>NUCLEOTIDE SEQUENCE [LARGE SCALE GENOMIC DNA]</scope>
    <source>
        <strain evidence="21 22">GM4FR</strain>
    </source>
</reference>
<evidence type="ECO:0000313" key="21">
    <source>
        <dbReference type="EMBL" id="OLS64098.1"/>
    </source>
</evidence>
<dbReference type="SMART" id="SM00474">
    <property type="entry name" value="35EXOc"/>
    <property type="match status" value="1"/>
</dbReference>
<dbReference type="InterPro" id="IPR029060">
    <property type="entry name" value="PIN-like_dom_sf"/>
</dbReference>
<gene>
    <name evidence="17 21" type="primary">polA</name>
    <name evidence="21" type="ORF">PSEMO_09110</name>
</gene>
<feature type="domain" description="DNA-directed DNA polymerase family A palm" evidence="20">
    <location>
        <begin position="695"/>
        <end position="901"/>
    </location>
</feature>
<dbReference type="Pfam" id="PF00476">
    <property type="entry name" value="DNA_pol_A"/>
    <property type="match status" value="1"/>
</dbReference>
<dbReference type="FunFam" id="3.40.50.1010:FF:000001">
    <property type="entry name" value="DNA polymerase I"/>
    <property type="match status" value="1"/>
</dbReference>
<dbReference type="InterPro" id="IPR020046">
    <property type="entry name" value="5-3_exonucl_a-hlix_arch_N"/>
</dbReference>
<dbReference type="SUPFAM" id="SSF88723">
    <property type="entry name" value="PIN domain-like"/>
    <property type="match status" value="1"/>
</dbReference>
<comment type="catalytic activity">
    <reaction evidence="15 17">
        <text>DNA(n) + a 2'-deoxyribonucleoside 5'-triphosphate = DNA(n+1) + diphosphate</text>
        <dbReference type="Rhea" id="RHEA:22508"/>
        <dbReference type="Rhea" id="RHEA-COMP:17339"/>
        <dbReference type="Rhea" id="RHEA-COMP:17340"/>
        <dbReference type="ChEBI" id="CHEBI:33019"/>
        <dbReference type="ChEBI" id="CHEBI:61560"/>
        <dbReference type="ChEBI" id="CHEBI:173112"/>
        <dbReference type="EC" id="2.7.7.7"/>
    </reaction>
</comment>
<keyword evidence="5 17" id="KW-0808">Transferase</keyword>
<sequence>MSQTPLVLVDGSSYLYRAFHALPPLTTSKGMPSGAVKGVLNMLRSLRKQYPESPFAVVFDAKGGTFRDEMFADYKANRPSMPDDMRVQIEPLHAAVRALGFPLLCVDGVEADDVIGTLARSSAAAARPVVVSTGDKDMAQLVDEHVTLVNTMTGTVLDIEGVKGKFGVAPEQIIDLLALMGDTADNIPGVKGVGEKTAVGLLIGVNGGLKELYENLDLVPTFPIRGAKTLPAKLLESKEMAFLSYQLATIKCDVELDVGLDDLHLREPDRDKLMEIYTLLEFKGWIDELEREARRATQPAPVAKVDVAVAVVSEDAVAVAEVEVEVEPQYETILEQADFDRWLQKLKDAPLFAFDTETTGIDAQQAQLVGVSFAVKAREGAYVPLTHSYPDAPAQLDRNAVLRALKPLLEDPAKLKVGQHAKFDMNILANCAIDGDPANGITVRGIAFDTMLESYVLNSTATRHDMDSLAKLYLDYSTVKFEDIAGKGAKQVTFDKIHLDKAGPYAAEDADVTLRLHQALFAQLQAIPTLASVLTDIEMPLVPVLARIERQGALVDPELLKLQSQELGDKMAKLEEEAIELAGEPFNLGSPRQLGAILYDKFGLPVLKKTAKGQPSTAEEVLDELAEEGYPLPRVLMQYRSLSKLKSTYTDRLPEQINPRTQRIHTSYGQAIAATGRLSSSDPNLQNIPARTAEGRRIRQAFIAPPGYKLLAADYSQIELRIMAHLSGDEGLMNAFRNGLDVHTATAAEVFNVALDKVTSDQRRSAKAINFGLIYGMGAKKLGKDIGVETKQAKAYIDAYFARYPGVRQYMESTRKLAAEQGFVETLFGRRLYLPAINSSRPMERAGAERTAINAPMQGTAADIIKRAMVAVDNWLESSGLDARVILQVHDELVLEVREDLIDQVREEIRPHMSNAAQLEVPLVVDVGVGANWDEAH</sequence>
<comment type="similarity">
    <text evidence="1 17">Belongs to the DNA polymerase type-A family.</text>
</comment>
<dbReference type="InterPro" id="IPR019760">
    <property type="entry name" value="DNA-dir_DNA_pol_A_CS"/>
</dbReference>
<dbReference type="Gene3D" id="1.20.1060.10">
    <property type="entry name" value="Taq DNA Polymerase, Chain T, domain 4"/>
    <property type="match status" value="1"/>
</dbReference>
<dbReference type="InterPro" id="IPR036279">
    <property type="entry name" value="5-3_exonuclease_C_sf"/>
</dbReference>
<dbReference type="CDD" id="cd08637">
    <property type="entry name" value="DNA_pol_A_pol_I_C"/>
    <property type="match status" value="1"/>
</dbReference>
<dbReference type="InterPro" id="IPR012337">
    <property type="entry name" value="RNaseH-like_sf"/>
</dbReference>
<dbReference type="CDD" id="cd09859">
    <property type="entry name" value="PIN_53EXO"/>
    <property type="match status" value="1"/>
</dbReference>
<dbReference type="GO" id="GO:0008408">
    <property type="term" value="F:3'-5' exonuclease activity"/>
    <property type="evidence" value="ECO:0007669"/>
    <property type="project" value="UniProtKB-UniRule"/>
</dbReference>
<dbReference type="EC" id="2.7.7.7" evidence="3 16"/>
<dbReference type="SUPFAM" id="SSF56672">
    <property type="entry name" value="DNA/RNA polymerases"/>
    <property type="match status" value="1"/>
</dbReference>
<organism evidence="21 22">
    <name type="scientific">Pseudomonas putida</name>
    <name type="common">Arthrobacter siderocapsulatus</name>
    <dbReference type="NCBI Taxonomy" id="303"/>
    <lineage>
        <taxon>Bacteria</taxon>
        <taxon>Pseudomonadati</taxon>
        <taxon>Pseudomonadota</taxon>
        <taxon>Gammaproteobacteria</taxon>
        <taxon>Pseudomonadales</taxon>
        <taxon>Pseudomonadaceae</taxon>
        <taxon>Pseudomonas</taxon>
    </lineage>
</organism>
<evidence type="ECO:0000256" key="1">
    <source>
        <dbReference type="ARBA" id="ARBA00007705"/>
    </source>
</evidence>
<dbReference type="GO" id="GO:0006302">
    <property type="term" value="P:double-strand break repair"/>
    <property type="evidence" value="ECO:0007669"/>
    <property type="project" value="TreeGrafter"/>
</dbReference>
<dbReference type="GO" id="GO:0008409">
    <property type="term" value="F:5'-3' exonuclease activity"/>
    <property type="evidence" value="ECO:0007669"/>
    <property type="project" value="UniProtKB-UniRule"/>
</dbReference>
<evidence type="ECO:0000256" key="15">
    <source>
        <dbReference type="ARBA" id="ARBA00049244"/>
    </source>
</evidence>
<dbReference type="OrthoDB" id="9806424at2"/>
<protein>
    <recommendedName>
        <fullName evidence="4 16">DNA polymerase I</fullName>
        <ecNumber evidence="3 16">2.7.7.7</ecNumber>
    </recommendedName>
</protein>
<evidence type="ECO:0000256" key="3">
    <source>
        <dbReference type="ARBA" id="ARBA00012417"/>
    </source>
</evidence>
<dbReference type="AlphaFoldDB" id="A0A1Q9R9Q4"/>
<comment type="function">
    <text evidence="17">In addition to polymerase activity, this DNA polymerase exhibits 3'-5' and 5'-3' exonuclease activity.</text>
</comment>
<dbReference type="InterPro" id="IPR002421">
    <property type="entry name" value="5-3_exonuclease"/>
</dbReference>
<keyword evidence="10 17" id="KW-0378">Hydrolase</keyword>
<comment type="subunit">
    <text evidence="2">Single-chain monomer with multiple functions.</text>
</comment>
<dbReference type="PANTHER" id="PTHR10133:SF27">
    <property type="entry name" value="DNA POLYMERASE NU"/>
    <property type="match status" value="1"/>
</dbReference>
<keyword evidence="6 17" id="KW-0548">Nucleotidyltransferase</keyword>
<dbReference type="SMART" id="SM00475">
    <property type="entry name" value="53EXOc"/>
    <property type="match status" value="1"/>
</dbReference>
<dbReference type="CDD" id="cd06139">
    <property type="entry name" value="DNA_polA_I_Ecoli_like_exo"/>
    <property type="match status" value="1"/>
</dbReference>
<dbReference type="SUPFAM" id="SSF53098">
    <property type="entry name" value="Ribonuclease H-like"/>
    <property type="match status" value="1"/>
</dbReference>
<dbReference type="GO" id="GO:0003887">
    <property type="term" value="F:DNA-directed DNA polymerase activity"/>
    <property type="evidence" value="ECO:0007669"/>
    <property type="project" value="UniProtKB-UniRule"/>
</dbReference>
<evidence type="ECO:0000256" key="2">
    <source>
        <dbReference type="ARBA" id="ARBA00011541"/>
    </source>
</evidence>
<evidence type="ECO:0000256" key="14">
    <source>
        <dbReference type="ARBA" id="ARBA00023204"/>
    </source>
</evidence>
<dbReference type="SMART" id="SM00482">
    <property type="entry name" value="POLAc"/>
    <property type="match status" value="1"/>
</dbReference>
<proteinExistence type="inferred from homology"/>
<dbReference type="FunFam" id="1.10.150.20:FF:000002">
    <property type="entry name" value="DNA polymerase I"/>
    <property type="match status" value="1"/>
</dbReference>
<dbReference type="InterPro" id="IPR036397">
    <property type="entry name" value="RNaseH_sf"/>
</dbReference>
<dbReference type="GO" id="GO:0006261">
    <property type="term" value="P:DNA-templated DNA replication"/>
    <property type="evidence" value="ECO:0007669"/>
    <property type="project" value="UniProtKB-UniRule"/>
</dbReference>
<dbReference type="NCBIfam" id="TIGR00593">
    <property type="entry name" value="pola"/>
    <property type="match status" value="1"/>
</dbReference>
<dbReference type="CDD" id="cd09898">
    <property type="entry name" value="H3TH_53EXO"/>
    <property type="match status" value="1"/>
</dbReference>
<dbReference type="InterPro" id="IPR043502">
    <property type="entry name" value="DNA/RNA_pol_sf"/>
</dbReference>
<dbReference type="FunFam" id="1.10.150.20:FF:000003">
    <property type="entry name" value="DNA polymerase I"/>
    <property type="match status" value="1"/>
</dbReference>
<dbReference type="Pfam" id="PF02739">
    <property type="entry name" value="5_3_exonuc_N"/>
    <property type="match status" value="1"/>
</dbReference>
<evidence type="ECO:0000256" key="16">
    <source>
        <dbReference type="NCBIfam" id="TIGR00593"/>
    </source>
</evidence>
<comment type="caution">
    <text evidence="21">The sequence shown here is derived from an EMBL/GenBank/DDBJ whole genome shotgun (WGS) entry which is preliminary data.</text>
</comment>
<evidence type="ECO:0000256" key="6">
    <source>
        <dbReference type="ARBA" id="ARBA00022695"/>
    </source>
</evidence>
<dbReference type="PROSITE" id="PS00447">
    <property type="entry name" value="DNA_POLYMERASE_A"/>
    <property type="match status" value="1"/>
</dbReference>
<dbReference type="Gene3D" id="3.30.70.370">
    <property type="match status" value="1"/>
</dbReference>
<dbReference type="GO" id="GO:0003677">
    <property type="term" value="F:DNA binding"/>
    <property type="evidence" value="ECO:0007669"/>
    <property type="project" value="UniProtKB-UniRule"/>
</dbReference>
<dbReference type="Gene3D" id="1.10.150.20">
    <property type="entry name" value="5' to 3' exonuclease, C-terminal subdomain"/>
    <property type="match status" value="2"/>
</dbReference>
<dbReference type="InterPro" id="IPR002298">
    <property type="entry name" value="DNA_polymerase_A"/>
</dbReference>
<dbReference type="PANTHER" id="PTHR10133">
    <property type="entry name" value="DNA POLYMERASE I"/>
    <property type="match status" value="1"/>
</dbReference>
<keyword evidence="13 17" id="KW-0238">DNA-binding</keyword>
<dbReference type="Pfam" id="PF01367">
    <property type="entry name" value="5_3_exonuc"/>
    <property type="match status" value="1"/>
</dbReference>
<dbReference type="Gene3D" id="3.30.420.10">
    <property type="entry name" value="Ribonuclease H-like superfamily/Ribonuclease H"/>
    <property type="match status" value="1"/>
</dbReference>
<evidence type="ECO:0000259" key="20">
    <source>
        <dbReference type="SMART" id="SM00482"/>
    </source>
</evidence>
<evidence type="ECO:0000256" key="4">
    <source>
        <dbReference type="ARBA" id="ARBA00020311"/>
    </source>
</evidence>
<evidence type="ECO:0000256" key="12">
    <source>
        <dbReference type="ARBA" id="ARBA00022932"/>
    </source>
</evidence>
<dbReference type="FunFam" id="3.30.420.10:FF:000026">
    <property type="entry name" value="DNA polymerase I"/>
    <property type="match status" value="1"/>
</dbReference>
<keyword evidence="14 17" id="KW-0234">DNA repair</keyword>
<evidence type="ECO:0000259" key="19">
    <source>
        <dbReference type="SMART" id="SM00475"/>
    </source>
</evidence>
<evidence type="ECO:0000256" key="8">
    <source>
        <dbReference type="ARBA" id="ARBA00022722"/>
    </source>
</evidence>
<dbReference type="InterPro" id="IPR001098">
    <property type="entry name" value="DNA-dir_DNA_pol_A_palm_dom"/>
</dbReference>
<dbReference type="SMART" id="SM00279">
    <property type="entry name" value="HhH2"/>
    <property type="match status" value="1"/>
</dbReference>
<evidence type="ECO:0000256" key="7">
    <source>
        <dbReference type="ARBA" id="ARBA00022705"/>
    </source>
</evidence>
<evidence type="ECO:0000256" key="10">
    <source>
        <dbReference type="ARBA" id="ARBA00022801"/>
    </source>
</evidence>
<keyword evidence="12 17" id="KW-0239">DNA-directed DNA polymerase</keyword>
<dbReference type="SUPFAM" id="SSF47807">
    <property type="entry name" value="5' to 3' exonuclease, C-terminal subdomain"/>
    <property type="match status" value="1"/>
</dbReference>
<accession>A0A1Q9R9Q4</accession>